<reference evidence="3" key="1">
    <citation type="submission" date="2020-08" db="EMBL/GenBank/DDBJ databases">
        <title>Genome public.</title>
        <authorList>
            <person name="Liu C."/>
            <person name="Sun Q."/>
        </authorList>
    </citation>
    <scope>NUCLEOTIDE SEQUENCE</scope>
    <source>
        <strain evidence="3">NSJ-31</strain>
    </source>
</reference>
<keyword evidence="4" id="KW-1185">Reference proteome</keyword>
<sequence length="883" mass="89124">MPKSVSIADGSIVVSAAETPGYLTVTYGADRTKTAPFLNSTPIVITGSSTANTISVGGGLTAAITLQNVSIAPAAPSAAPALSVADGSAVSLTLSGANSLTGGAGAAAISAGAATLTVQNTAAGGGSLAASAGAGGVSAISCGTLALAGGSLSANSGAVTGSVTVNANATLTAKGGLSNNLTVKSGTANVTGNVSGKLLVEAGTATVSGTAGSLETKGGTTTVGAVGKSAVVRGGTATINGGMDSLTVTGGKAVWNGGDAKASGITIVKGGELAVNAGTLGITKLQNGGKLTLKNAGLMPARFVLEGGSYSVAGVDYYKAVVDGLPANTTVSVNGSEYSTGGSGSITLYLPEGSQNLNITDAAGNSYPATINVTSDGNATATVEQTCKCSLTDFVLVDQAATIPDGQESIVFDLHKLYAEGAAVGLTNGCTLHSADSAVSVVYTVDGVQTAANEHSLTIGKDKTAVKVSAVATFNGIEKKSNEVTIRIVREVALTPPASVRYGKDIVISHNGGADFKNAVDYVAFGGVQVPADRVTISDTGITISGKQNTEAGERSVYVKLKDGSAYTLKDATVRVKVENNIGVVQQPASITGKRVGASFTSLGLPAKVKIVLDGESGNTIECAVKWDSSKYRSSSTSRQTITGTIQDLPSHVTLNPDTKEVKIYVTLKRSSSSGGSNERDYEYEFWSDVLERVKEADSGDTIYVKAGQYDNMPASILEELKGRKVTLIIEPEKGKDITIYGKNVKSVPASRISYSLTELTKLYKDGGSSSSSSSSSSKPSSSTPTWSGSVLPSSSQPTAPVTPSSSSSSSSSEEESSSQSSSEEEKESSEEELGPDVPTDTEPEEPEPEDKKMSPLVAVIGITVAAAALSGIIACIVLRRRQ</sequence>
<keyword evidence="2" id="KW-0472">Membrane</keyword>
<feature type="compositionally biased region" description="Low complexity" evidence="1">
    <location>
        <begin position="768"/>
        <end position="790"/>
    </location>
</feature>
<feature type="region of interest" description="Disordered" evidence="1">
    <location>
        <begin position="765"/>
        <end position="855"/>
    </location>
</feature>
<evidence type="ECO:0000256" key="2">
    <source>
        <dbReference type="SAM" id="Phobius"/>
    </source>
</evidence>
<organism evidence="3 4">
    <name type="scientific">Ligaoa zhengdingensis</name>
    <dbReference type="NCBI Taxonomy" id="2763658"/>
    <lineage>
        <taxon>Bacteria</taxon>
        <taxon>Bacillati</taxon>
        <taxon>Bacillota</taxon>
        <taxon>Clostridia</taxon>
        <taxon>Eubacteriales</taxon>
        <taxon>Oscillospiraceae</taxon>
        <taxon>Ligaoa</taxon>
    </lineage>
</organism>
<protein>
    <submittedName>
        <fullName evidence="3">Uncharacterized protein</fullName>
    </submittedName>
</protein>
<evidence type="ECO:0000313" key="4">
    <source>
        <dbReference type="Proteomes" id="UP000653127"/>
    </source>
</evidence>
<feature type="compositionally biased region" description="Acidic residues" evidence="1">
    <location>
        <begin position="813"/>
        <end position="849"/>
    </location>
</feature>
<dbReference type="AlphaFoldDB" id="A0A926E1K8"/>
<evidence type="ECO:0000313" key="3">
    <source>
        <dbReference type="EMBL" id="MBC8547449.1"/>
    </source>
</evidence>
<name>A0A926E1K8_9FIRM</name>
<comment type="caution">
    <text evidence="3">The sequence shown here is derived from an EMBL/GenBank/DDBJ whole genome shotgun (WGS) entry which is preliminary data.</text>
</comment>
<dbReference type="Proteomes" id="UP000653127">
    <property type="component" value="Unassembled WGS sequence"/>
</dbReference>
<dbReference type="EMBL" id="JACRST010000020">
    <property type="protein sequence ID" value="MBC8547449.1"/>
    <property type="molecule type" value="Genomic_DNA"/>
</dbReference>
<keyword evidence="2" id="KW-1133">Transmembrane helix</keyword>
<gene>
    <name evidence="3" type="ORF">H8711_10980</name>
</gene>
<dbReference type="RefSeq" id="WP_249283493.1">
    <property type="nucleotide sequence ID" value="NZ_JACRST010000020.1"/>
</dbReference>
<feature type="transmembrane region" description="Helical" evidence="2">
    <location>
        <begin position="857"/>
        <end position="879"/>
    </location>
</feature>
<evidence type="ECO:0000256" key="1">
    <source>
        <dbReference type="SAM" id="MobiDB-lite"/>
    </source>
</evidence>
<keyword evidence="2" id="KW-0812">Transmembrane</keyword>
<proteinExistence type="predicted"/>
<feature type="compositionally biased region" description="Polar residues" evidence="1">
    <location>
        <begin position="791"/>
        <end position="804"/>
    </location>
</feature>
<accession>A0A926E1K8</accession>